<dbReference type="InterPro" id="IPR038056">
    <property type="entry name" value="YjbR-like_sf"/>
</dbReference>
<comment type="caution">
    <text evidence="1">The sequence shown here is derived from an EMBL/GenBank/DDBJ whole genome shotgun (WGS) entry which is preliminary data.</text>
</comment>
<keyword evidence="2" id="KW-1185">Reference proteome</keyword>
<dbReference type="SUPFAM" id="SSF142906">
    <property type="entry name" value="YjbR-like"/>
    <property type="match status" value="1"/>
</dbReference>
<reference evidence="1 2" key="1">
    <citation type="submission" date="2019-03" db="EMBL/GenBank/DDBJ databases">
        <authorList>
            <person name="Kim M.K.M."/>
        </authorList>
    </citation>
    <scope>NUCLEOTIDE SEQUENCE [LARGE SCALE GENOMIC DNA]</scope>
    <source>
        <strain evidence="1 2">17J68-15</strain>
    </source>
</reference>
<dbReference type="RefSeq" id="WP_131852537.1">
    <property type="nucleotide sequence ID" value="NZ_SKFH01000022.1"/>
</dbReference>
<dbReference type="Pfam" id="PF04237">
    <property type="entry name" value="YjbR"/>
    <property type="match status" value="1"/>
</dbReference>
<organism evidence="1 2">
    <name type="scientific">Flaviaesturariibacter aridisoli</name>
    <dbReference type="NCBI Taxonomy" id="2545761"/>
    <lineage>
        <taxon>Bacteria</taxon>
        <taxon>Pseudomonadati</taxon>
        <taxon>Bacteroidota</taxon>
        <taxon>Chitinophagia</taxon>
        <taxon>Chitinophagales</taxon>
        <taxon>Chitinophagaceae</taxon>
        <taxon>Flaviaestuariibacter</taxon>
    </lineage>
</organism>
<dbReference type="OrthoDB" id="9789813at2"/>
<evidence type="ECO:0000313" key="1">
    <source>
        <dbReference type="EMBL" id="TCZ69347.1"/>
    </source>
</evidence>
<protein>
    <recommendedName>
        <fullName evidence="3">MmcQ/YjbR family DNA-binding protein</fullName>
    </recommendedName>
</protein>
<dbReference type="InterPro" id="IPR007351">
    <property type="entry name" value="YjbR"/>
</dbReference>
<dbReference type="EMBL" id="SKFH01000022">
    <property type="protein sequence ID" value="TCZ69347.1"/>
    <property type="molecule type" value="Genomic_DNA"/>
</dbReference>
<dbReference type="PANTHER" id="PTHR35145:SF1">
    <property type="entry name" value="CYTOPLASMIC PROTEIN"/>
    <property type="match status" value="1"/>
</dbReference>
<proteinExistence type="predicted"/>
<accession>A0A4R4E2A7</accession>
<sequence length="115" mass="12870">MDRDTLRNTCLALKGVQEEIKWEHDLVYTIGGRMFCVTGMEGPVNFSVKVPDEDFEELCGVPGIEPAPYLARAKWVLVTEACTWKPSKKLELVGNSYRLVGAKLTKKAQKELGLL</sequence>
<gene>
    <name evidence="1" type="ORF">E0486_12595</name>
</gene>
<dbReference type="PANTHER" id="PTHR35145">
    <property type="entry name" value="CYTOPLASMIC PROTEIN-RELATED"/>
    <property type="match status" value="1"/>
</dbReference>
<name>A0A4R4E2A7_9BACT</name>
<dbReference type="AlphaFoldDB" id="A0A4R4E2A7"/>
<dbReference type="Gene3D" id="3.90.1150.30">
    <property type="match status" value="1"/>
</dbReference>
<evidence type="ECO:0000313" key="2">
    <source>
        <dbReference type="Proteomes" id="UP000295164"/>
    </source>
</evidence>
<evidence type="ECO:0008006" key="3">
    <source>
        <dbReference type="Google" id="ProtNLM"/>
    </source>
</evidence>
<dbReference type="InterPro" id="IPR058532">
    <property type="entry name" value="YjbR/MT2646/Rv2570-like"/>
</dbReference>
<dbReference type="Proteomes" id="UP000295164">
    <property type="component" value="Unassembled WGS sequence"/>
</dbReference>